<keyword evidence="2" id="KW-1185">Reference proteome</keyword>
<accession>A0ABQ0JTQ5</accession>
<proteinExistence type="predicted"/>
<dbReference type="Proteomes" id="UP000032309">
    <property type="component" value="Unassembled WGS sequence"/>
</dbReference>
<evidence type="ECO:0000313" key="2">
    <source>
        <dbReference type="Proteomes" id="UP000032309"/>
    </source>
</evidence>
<sequence length="580" mass="67085">MAMKNITYKVPENDKEVFVDPAIDRIPDLVHENRQKIHNYKFEMNGIPFQILRDKTREEVLRMAANYTVGIQSLLQKSVSGPCLYVRNSSQKDASWYRAQDKLAMRGLDLDYEAIKSIPIIQTGHEPILYYPGVWIKNHLTQYLAGKLGGVGVNMIVDNDTCNMGFIYVPMLSEKQATIQKVSFVKEKSHMAYEEIVFDGPETILKFKEEVLNLLKKNLFDEKIKTTVESMQSAFETFINRILEWYQKGCVDMVGLLTAARCALEVDFCRGNLEVPVSWMCDVDGFYHFLLHVFYEAEWFAKIYNGKLAEYRSIHKVRSKVNPLPDLKITANLVELPFWIWKAGGQRGKCYMMREGELIKVTNGVDVVVTLKKSDGTKNNIARLKALKEGQMKIRPRAITTTLFSRLFFSDVFIHGIGGAKYDTITDEIMKEFFGIDPPTFVTISTTLFLPLDTFGLDIRILQVLQHELKDMSYNPERYASKETQNDTEFVKRVKEKEKLLAMMSIMSKEEKRCYFNQIKELNKLNLAKIDTELQRKRKKIDTVRGKLAHNEVIQFREYPVCIYPTKALRDYFLHVFSGG</sequence>
<name>A0ABQ0JTQ5_9BACT</name>
<evidence type="ECO:0000313" key="1">
    <source>
        <dbReference type="EMBL" id="GAN32098.1"/>
    </source>
</evidence>
<dbReference type="RefSeq" id="WP_157842342.1">
    <property type="nucleotide sequence ID" value="NZ_BAFN01000001.1"/>
</dbReference>
<gene>
    <name evidence="1" type="ORF">BROSI_A0608</name>
</gene>
<dbReference type="EMBL" id="BAFN01000001">
    <property type="protein sequence ID" value="GAN32098.1"/>
    <property type="molecule type" value="Genomic_DNA"/>
</dbReference>
<organism evidence="1 2">
    <name type="scientific">Candidatus Brocadia sinica JPN1</name>
    <dbReference type="NCBI Taxonomy" id="1197129"/>
    <lineage>
        <taxon>Bacteria</taxon>
        <taxon>Pseudomonadati</taxon>
        <taxon>Planctomycetota</taxon>
        <taxon>Candidatus Brocadiia</taxon>
        <taxon>Candidatus Brocadiales</taxon>
        <taxon>Candidatus Brocadiaceae</taxon>
        <taxon>Candidatus Brocadia</taxon>
    </lineage>
</organism>
<reference evidence="2" key="1">
    <citation type="journal article" date="2015" name="Genome Announc.">
        <title>Draft Genome Sequence of an Anaerobic Ammonium-Oxidizing Bacterium, "Candidatus Brocadia sinica".</title>
        <authorList>
            <person name="Oshiki M."/>
            <person name="Shinyako-Hata K."/>
            <person name="Satoh H."/>
            <person name="Okabe S."/>
        </authorList>
    </citation>
    <scope>NUCLEOTIDE SEQUENCE [LARGE SCALE GENOMIC DNA]</scope>
    <source>
        <strain evidence="2">JPN1</strain>
    </source>
</reference>
<protein>
    <submittedName>
        <fullName evidence="1">Uncharacterized protein</fullName>
    </submittedName>
</protein>
<comment type="caution">
    <text evidence="1">The sequence shown here is derived from an EMBL/GenBank/DDBJ whole genome shotgun (WGS) entry which is preliminary data.</text>
</comment>